<sequence length="145" mass="16405">MSDGDTITVRQTANEKVKVRLACIDAPETSKKGQAGQEWGEESTKNLQKLVNEANNEVMVSIVDTDRYGRKVAEVFTSVNGGEKSLNEEQLTSGNAYLYRQYLKNCPNAEVFQRAEEIAAAKRIGVWSGNYEKPWDFRKRIKNQQ</sequence>
<dbReference type="Gene3D" id="2.40.50.90">
    <property type="match status" value="1"/>
</dbReference>
<keyword evidence="6" id="KW-1185">Reference proteome</keyword>
<protein>
    <submittedName>
        <fullName evidence="5">Nuclease</fullName>
    </submittedName>
</protein>
<keyword evidence="1" id="KW-0540">Nuclease</keyword>
<dbReference type="SUPFAM" id="SSF50199">
    <property type="entry name" value="Staphylococcal nuclease"/>
    <property type="match status" value="1"/>
</dbReference>
<evidence type="ECO:0000313" key="5">
    <source>
        <dbReference type="EMBL" id="PAX59448.1"/>
    </source>
</evidence>
<dbReference type="OrthoDB" id="465137at2"/>
<reference evidence="5 6" key="1">
    <citation type="submission" date="2017-08" db="EMBL/GenBank/DDBJ databases">
        <title>Draft genome sequence of filamentous cyanobacterium Calothrix elsteri CCALA 953.</title>
        <authorList>
            <person name="Gagunashvili A.N."/>
            <person name="Elster J."/>
            <person name="Andresson O.S."/>
        </authorList>
    </citation>
    <scope>NUCLEOTIDE SEQUENCE [LARGE SCALE GENOMIC DNA]</scope>
    <source>
        <strain evidence="5 6">CCALA 953</strain>
    </source>
</reference>
<accession>A0A2A2TLV1</accession>
<dbReference type="EMBL" id="NTFS01000051">
    <property type="protein sequence ID" value="PAX59448.1"/>
    <property type="molecule type" value="Genomic_DNA"/>
</dbReference>
<feature type="domain" description="TNase-like" evidence="4">
    <location>
        <begin position="1"/>
        <end position="129"/>
    </location>
</feature>
<evidence type="ECO:0000256" key="1">
    <source>
        <dbReference type="ARBA" id="ARBA00022722"/>
    </source>
</evidence>
<evidence type="ECO:0000256" key="2">
    <source>
        <dbReference type="ARBA" id="ARBA00022759"/>
    </source>
</evidence>
<comment type="caution">
    <text evidence="5">The sequence shown here is derived from an EMBL/GenBank/DDBJ whole genome shotgun (WGS) entry which is preliminary data.</text>
</comment>
<dbReference type="Proteomes" id="UP000218238">
    <property type="component" value="Unassembled WGS sequence"/>
</dbReference>
<dbReference type="PANTHER" id="PTHR12302:SF3">
    <property type="entry name" value="SERINE_THREONINE-PROTEIN KINASE 31"/>
    <property type="match status" value="1"/>
</dbReference>
<dbReference type="PROSITE" id="PS50830">
    <property type="entry name" value="TNASE_3"/>
    <property type="match status" value="1"/>
</dbReference>
<keyword evidence="2" id="KW-0255">Endonuclease</keyword>
<evidence type="ECO:0000256" key="3">
    <source>
        <dbReference type="ARBA" id="ARBA00022801"/>
    </source>
</evidence>
<keyword evidence="3" id="KW-0378">Hydrolase</keyword>
<evidence type="ECO:0000313" key="6">
    <source>
        <dbReference type="Proteomes" id="UP000218238"/>
    </source>
</evidence>
<dbReference type="AlphaFoldDB" id="A0A2A2TLV1"/>
<dbReference type="PROSITE" id="PS01284">
    <property type="entry name" value="TNASE_2"/>
    <property type="match status" value="1"/>
</dbReference>
<dbReference type="GO" id="GO:0003676">
    <property type="term" value="F:nucleic acid binding"/>
    <property type="evidence" value="ECO:0007669"/>
    <property type="project" value="InterPro"/>
</dbReference>
<gene>
    <name evidence="5" type="ORF">CK510_07045</name>
</gene>
<dbReference type="SMART" id="SM00318">
    <property type="entry name" value="SNc"/>
    <property type="match status" value="1"/>
</dbReference>
<evidence type="ECO:0000259" key="4">
    <source>
        <dbReference type="PROSITE" id="PS50830"/>
    </source>
</evidence>
<dbReference type="InterPro" id="IPR002071">
    <property type="entry name" value="Thermonucl_AS"/>
</dbReference>
<organism evidence="5 6">
    <name type="scientific">Brunnivagina elsteri CCALA 953</name>
    <dbReference type="NCBI Taxonomy" id="987040"/>
    <lineage>
        <taxon>Bacteria</taxon>
        <taxon>Bacillati</taxon>
        <taxon>Cyanobacteriota</taxon>
        <taxon>Cyanophyceae</taxon>
        <taxon>Nostocales</taxon>
        <taxon>Calotrichaceae</taxon>
        <taxon>Brunnivagina</taxon>
    </lineage>
</organism>
<dbReference type="InterPro" id="IPR016071">
    <property type="entry name" value="Staphylococal_nuclease_OB-fold"/>
</dbReference>
<dbReference type="PROSITE" id="PS01123">
    <property type="entry name" value="TNASE_1"/>
    <property type="match status" value="1"/>
</dbReference>
<dbReference type="PANTHER" id="PTHR12302">
    <property type="entry name" value="EBNA2 BINDING PROTEIN P100"/>
    <property type="match status" value="1"/>
</dbReference>
<dbReference type="Pfam" id="PF00565">
    <property type="entry name" value="SNase"/>
    <property type="match status" value="1"/>
</dbReference>
<dbReference type="GO" id="GO:0016787">
    <property type="term" value="F:hydrolase activity"/>
    <property type="evidence" value="ECO:0007669"/>
    <property type="project" value="UniProtKB-KW"/>
</dbReference>
<dbReference type="GO" id="GO:0004519">
    <property type="term" value="F:endonuclease activity"/>
    <property type="evidence" value="ECO:0007669"/>
    <property type="project" value="UniProtKB-KW"/>
</dbReference>
<dbReference type="InterPro" id="IPR035437">
    <property type="entry name" value="SNase_OB-fold_sf"/>
</dbReference>
<proteinExistence type="predicted"/>
<name>A0A2A2TLV1_9CYAN</name>